<proteinExistence type="predicted"/>
<evidence type="ECO:0000313" key="1">
    <source>
        <dbReference type="EMBL" id="RKQ87902.1"/>
    </source>
</evidence>
<dbReference type="RefSeq" id="WP_121256942.1">
    <property type="nucleotide sequence ID" value="NZ_RBIL01000002.1"/>
</dbReference>
<sequence length="201" mass="23326">MLVALCATAIVVIALLWEVAMPYFERRGEARRARKAAIEAGHIGNFDPGRERRAEQRARELLRSCVNEEEWEMYRDLGLIRVWGGESLDKELRGVPYAYLIYPHKPIVAYLPQTGRLLNEYCVEFPDESKPYGSSRLPDSDDVLAKWMALKGDERRLINSANMHLPGRQVDQKTIQRDIWRLGRWERERLERTRRTSSGAA</sequence>
<dbReference type="EMBL" id="RBIL01000002">
    <property type="protein sequence ID" value="RKQ87902.1"/>
    <property type="molecule type" value="Genomic_DNA"/>
</dbReference>
<protein>
    <submittedName>
        <fullName evidence="1">Uncharacterized protein</fullName>
    </submittedName>
</protein>
<comment type="caution">
    <text evidence="1">The sequence shown here is derived from an EMBL/GenBank/DDBJ whole genome shotgun (WGS) entry which is preliminary data.</text>
</comment>
<evidence type="ECO:0000313" key="2">
    <source>
        <dbReference type="Proteomes" id="UP000278962"/>
    </source>
</evidence>
<organism evidence="1 2">
    <name type="scientific">Solirubrobacter pauli</name>
    <dbReference type="NCBI Taxonomy" id="166793"/>
    <lineage>
        <taxon>Bacteria</taxon>
        <taxon>Bacillati</taxon>
        <taxon>Actinomycetota</taxon>
        <taxon>Thermoleophilia</taxon>
        <taxon>Solirubrobacterales</taxon>
        <taxon>Solirubrobacteraceae</taxon>
        <taxon>Solirubrobacter</taxon>
    </lineage>
</organism>
<accession>A0A660L4X7</accession>
<gene>
    <name evidence="1" type="ORF">C8N24_5935</name>
</gene>
<dbReference type="AlphaFoldDB" id="A0A660L4X7"/>
<reference evidence="1 2" key="1">
    <citation type="submission" date="2018-10" db="EMBL/GenBank/DDBJ databases">
        <title>Genomic Encyclopedia of Archaeal and Bacterial Type Strains, Phase II (KMG-II): from individual species to whole genera.</title>
        <authorList>
            <person name="Goeker M."/>
        </authorList>
    </citation>
    <scope>NUCLEOTIDE SEQUENCE [LARGE SCALE GENOMIC DNA]</scope>
    <source>
        <strain evidence="1 2">DSM 14954</strain>
    </source>
</reference>
<dbReference type="Proteomes" id="UP000278962">
    <property type="component" value="Unassembled WGS sequence"/>
</dbReference>
<dbReference type="OrthoDB" id="5244860at2"/>
<keyword evidence="2" id="KW-1185">Reference proteome</keyword>
<name>A0A660L4X7_9ACTN</name>